<name>A0ABY9T8X2_BREBE</name>
<evidence type="ECO:0000313" key="2">
    <source>
        <dbReference type="Proteomes" id="UP001256827"/>
    </source>
</evidence>
<gene>
    <name evidence="1" type="ORF">RGB73_04740</name>
</gene>
<dbReference type="EMBL" id="CP134050">
    <property type="protein sequence ID" value="WNC15651.1"/>
    <property type="molecule type" value="Genomic_DNA"/>
</dbReference>
<sequence>MIIDHFGEINLADIPWQRLTTPYGRGSDLPEFIANGRYDEIANLVEHQSTLWQVTPWVLSFLLRELKTKRPEDVSLAELHVYEAIADPLTDQELDSMPHVAQPRLLLEEGYLWPLDEQEDELMWEQEDPPGYGELPFYSYYYYSGLLLLEAIPDFERLRDGNADLAAQVSELLKKLDQIGSPSNE</sequence>
<keyword evidence="2" id="KW-1185">Reference proteome</keyword>
<accession>A0ABY9T8X2</accession>
<reference evidence="1 2" key="1">
    <citation type="submission" date="2023-09" db="EMBL/GenBank/DDBJ databases">
        <title>Complete Genome and Methylome dissection of Bacillus brevis NEB573 original source of BbsI restriction endonuclease.</title>
        <authorList>
            <person name="Fomenkov A."/>
            <person name="Roberts R.D."/>
        </authorList>
    </citation>
    <scope>NUCLEOTIDE SEQUENCE [LARGE SCALE GENOMIC DNA]</scope>
    <source>
        <strain evidence="1 2">NEB573</strain>
    </source>
</reference>
<dbReference type="Proteomes" id="UP001256827">
    <property type="component" value="Chromosome"/>
</dbReference>
<organism evidence="1 2">
    <name type="scientific">Brevibacillus brevis</name>
    <name type="common">Bacillus brevis</name>
    <dbReference type="NCBI Taxonomy" id="1393"/>
    <lineage>
        <taxon>Bacteria</taxon>
        <taxon>Bacillati</taxon>
        <taxon>Bacillota</taxon>
        <taxon>Bacilli</taxon>
        <taxon>Bacillales</taxon>
        <taxon>Paenibacillaceae</taxon>
        <taxon>Brevibacillus</taxon>
    </lineage>
</organism>
<dbReference type="RefSeq" id="WP_310769615.1">
    <property type="nucleotide sequence ID" value="NZ_CP134050.1"/>
</dbReference>
<proteinExistence type="predicted"/>
<protein>
    <submittedName>
        <fullName evidence="1">Uncharacterized protein</fullName>
    </submittedName>
</protein>
<evidence type="ECO:0000313" key="1">
    <source>
        <dbReference type="EMBL" id="WNC15651.1"/>
    </source>
</evidence>